<dbReference type="SUPFAM" id="SSF102588">
    <property type="entry name" value="LmbE-like"/>
    <property type="match status" value="1"/>
</dbReference>
<dbReference type="PANTHER" id="PTHR12993:SF30">
    <property type="entry name" value="N-ACETYL-ALPHA-D-GLUCOSAMINYL L-MALATE DEACETYLASE 1"/>
    <property type="match status" value="1"/>
</dbReference>
<evidence type="ECO:0000313" key="2">
    <source>
        <dbReference type="EMBL" id="MFD1707150.1"/>
    </source>
</evidence>
<comment type="caution">
    <text evidence="2">The sequence shown here is derived from an EMBL/GenBank/DDBJ whole genome shotgun (WGS) entry which is preliminary data.</text>
</comment>
<dbReference type="Pfam" id="PF02585">
    <property type="entry name" value="PIG-L"/>
    <property type="match status" value="1"/>
</dbReference>
<dbReference type="InterPro" id="IPR003737">
    <property type="entry name" value="GlcNAc_PI_deacetylase-related"/>
</dbReference>
<organism evidence="2 3">
    <name type="scientific">Siminovitchia sediminis</name>
    <dbReference type="NCBI Taxonomy" id="1274353"/>
    <lineage>
        <taxon>Bacteria</taxon>
        <taxon>Bacillati</taxon>
        <taxon>Bacillota</taxon>
        <taxon>Bacilli</taxon>
        <taxon>Bacillales</taxon>
        <taxon>Bacillaceae</taxon>
        <taxon>Siminovitchia</taxon>
    </lineage>
</organism>
<evidence type="ECO:0000256" key="1">
    <source>
        <dbReference type="ARBA" id="ARBA00001947"/>
    </source>
</evidence>
<gene>
    <name evidence="2" type="primary">bshB1</name>
    <name evidence="2" type="ORF">ACFSCZ_10440</name>
</gene>
<accession>A0ABW4KGJ7</accession>
<dbReference type="Proteomes" id="UP001597301">
    <property type="component" value="Unassembled WGS sequence"/>
</dbReference>
<dbReference type="NCBIfam" id="TIGR04001">
    <property type="entry name" value="thiol_BshB1"/>
    <property type="match status" value="1"/>
</dbReference>
<dbReference type="InterPro" id="IPR023842">
    <property type="entry name" value="Bacillithiol_biosynth_BshB1"/>
</dbReference>
<dbReference type="EMBL" id="JBHUEO010000026">
    <property type="protein sequence ID" value="MFD1707150.1"/>
    <property type="molecule type" value="Genomic_DNA"/>
</dbReference>
<dbReference type="Gene3D" id="3.40.50.10320">
    <property type="entry name" value="LmbE-like"/>
    <property type="match status" value="1"/>
</dbReference>
<sequence length="238" mass="26707">MAQYKVDILAFGAHSDDVEIGMAGSICKWTKNGRTAVICDLTEAELSSNGSVKTRHQEAAQAATCMGVEERLNLRLPDRGLILTDEYIRQITNVIRQYQPKLVFAPFPEDRHPDHGRCAELVKEAFFSAGIRKYETSGGYNAHKAKNLFYYFINSNTRPDFVVDITDFMEKKMSVLQSYQSQFLPGPAGIPTPLTDGYLERVQARERIYGLEAGITYAEGFKTDHPILVNKDIFGEGL</sequence>
<dbReference type="InterPro" id="IPR024078">
    <property type="entry name" value="LmbE-like_dom_sf"/>
</dbReference>
<dbReference type="RefSeq" id="WP_380773863.1">
    <property type="nucleotide sequence ID" value="NZ_JBHUEO010000026.1"/>
</dbReference>
<evidence type="ECO:0000313" key="3">
    <source>
        <dbReference type="Proteomes" id="UP001597301"/>
    </source>
</evidence>
<proteinExistence type="predicted"/>
<name>A0ABW4KGJ7_9BACI</name>
<protein>
    <submittedName>
        <fullName evidence="2">Bacillithiol biosynthesis deacetylase BshB1</fullName>
    </submittedName>
</protein>
<keyword evidence="3" id="KW-1185">Reference proteome</keyword>
<reference evidence="3" key="1">
    <citation type="journal article" date="2019" name="Int. J. Syst. Evol. Microbiol.">
        <title>The Global Catalogue of Microorganisms (GCM) 10K type strain sequencing project: providing services to taxonomists for standard genome sequencing and annotation.</title>
        <authorList>
            <consortium name="The Broad Institute Genomics Platform"/>
            <consortium name="The Broad Institute Genome Sequencing Center for Infectious Disease"/>
            <person name="Wu L."/>
            <person name="Ma J."/>
        </authorList>
    </citation>
    <scope>NUCLEOTIDE SEQUENCE [LARGE SCALE GENOMIC DNA]</scope>
    <source>
        <strain evidence="3">CGMCC 1.12295</strain>
    </source>
</reference>
<comment type="cofactor">
    <cofactor evidence="1">
        <name>Zn(2+)</name>
        <dbReference type="ChEBI" id="CHEBI:29105"/>
    </cofactor>
</comment>
<dbReference type="PANTHER" id="PTHR12993">
    <property type="entry name" value="N-ACETYLGLUCOSAMINYL-PHOSPHATIDYLINOSITOL DE-N-ACETYLASE-RELATED"/>
    <property type="match status" value="1"/>
</dbReference>